<evidence type="ECO:0000313" key="1">
    <source>
        <dbReference type="EMBL" id="KAF7728346.1"/>
    </source>
</evidence>
<evidence type="ECO:0000313" key="2">
    <source>
        <dbReference type="Proteomes" id="UP000605846"/>
    </source>
</evidence>
<accession>A0A8H7EUL8</accession>
<protein>
    <submittedName>
        <fullName evidence="1">Uncharacterized protein</fullName>
    </submittedName>
</protein>
<gene>
    <name evidence="1" type="ORF">EC973_006287</name>
</gene>
<name>A0A8H7EUL8_9FUNG</name>
<dbReference type="OrthoDB" id="2526683at2759"/>
<dbReference type="Proteomes" id="UP000605846">
    <property type="component" value="Unassembled WGS sequence"/>
</dbReference>
<dbReference type="EMBL" id="JABAYA010000039">
    <property type="protein sequence ID" value="KAF7728346.1"/>
    <property type="molecule type" value="Genomic_DNA"/>
</dbReference>
<keyword evidence="2" id="KW-1185">Reference proteome</keyword>
<organism evidence="1 2">
    <name type="scientific">Apophysomyces ossiformis</name>
    <dbReference type="NCBI Taxonomy" id="679940"/>
    <lineage>
        <taxon>Eukaryota</taxon>
        <taxon>Fungi</taxon>
        <taxon>Fungi incertae sedis</taxon>
        <taxon>Mucoromycota</taxon>
        <taxon>Mucoromycotina</taxon>
        <taxon>Mucoromycetes</taxon>
        <taxon>Mucorales</taxon>
        <taxon>Mucorineae</taxon>
        <taxon>Mucoraceae</taxon>
        <taxon>Apophysomyces</taxon>
    </lineage>
</organism>
<comment type="caution">
    <text evidence="1">The sequence shown here is derived from an EMBL/GenBank/DDBJ whole genome shotgun (WGS) entry which is preliminary data.</text>
</comment>
<reference evidence="1" key="1">
    <citation type="submission" date="2020-01" db="EMBL/GenBank/DDBJ databases">
        <title>Genome Sequencing of Three Apophysomyces-Like Fungal Strains Confirms a Novel Fungal Genus in the Mucoromycota with divergent Burkholderia-like Endosymbiotic Bacteria.</title>
        <authorList>
            <person name="Stajich J.E."/>
            <person name="Macias A.M."/>
            <person name="Carter-House D."/>
            <person name="Lovett B."/>
            <person name="Kasson L.R."/>
            <person name="Berry K."/>
            <person name="Grigoriev I."/>
            <person name="Chang Y."/>
            <person name="Spatafora J."/>
            <person name="Kasson M.T."/>
        </authorList>
    </citation>
    <scope>NUCLEOTIDE SEQUENCE</scope>
    <source>
        <strain evidence="1">NRRL A-21654</strain>
    </source>
</reference>
<proteinExistence type="predicted"/>
<sequence>MRLPQLEEALDFFHQYDQIVRNGDTYERKQVYRLCCRDCHCVLTDRGMSTYVRKRKIGIHEQEQFLTYSVFRLPFDIAHATYLVITVVKHVVAAFVIWRALNVATLSVIMSLFHAKVVFRRPPAANFGCFEFLVSRQAPYGSRAMVKQDGDAPLLWGFVLDTAFFPPEYNRDDPDATHKGCQLAVRIPYGVKLVIREPRLMFIPAIGLNHPITTCDEDLLPCR</sequence>
<dbReference type="AlphaFoldDB" id="A0A8H7EUL8"/>